<evidence type="ECO:0000256" key="1">
    <source>
        <dbReference type="SAM" id="MobiDB-lite"/>
    </source>
</evidence>
<reference evidence="2 3" key="1">
    <citation type="journal article" date="2010" name="Stand. Genomic Sci.">
        <title>Complete genome sequence of Spirosoma linguale type strain (1).</title>
        <authorList>
            <person name="Lail K."/>
            <person name="Sikorski J."/>
            <person name="Saunders E."/>
            <person name="Lapidus A."/>
            <person name="Glavina Del Rio T."/>
            <person name="Copeland A."/>
            <person name="Tice H."/>
            <person name="Cheng J.-F."/>
            <person name="Lucas S."/>
            <person name="Nolan M."/>
            <person name="Bruce D."/>
            <person name="Goodwin L."/>
            <person name="Pitluck S."/>
            <person name="Ivanova N."/>
            <person name="Mavromatis K."/>
            <person name="Ovchinnikova G."/>
            <person name="Pati A."/>
            <person name="Chen A."/>
            <person name="Palaniappan K."/>
            <person name="Land M."/>
            <person name="Hauser L."/>
            <person name="Chang Y.-J."/>
            <person name="Jeffries C.D."/>
            <person name="Chain P."/>
            <person name="Brettin T."/>
            <person name="Detter J.C."/>
            <person name="Schuetze A."/>
            <person name="Rohde M."/>
            <person name="Tindall B.J."/>
            <person name="Goeker M."/>
            <person name="Bristow J."/>
            <person name="Eisen J.A."/>
            <person name="Markowitz V."/>
            <person name="Hugenholtz P."/>
            <person name="Kyrpides N.C."/>
            <person name="Klenk H.-P."/>
            <person name="Chen F."/>
        </authorList>
    </citation>
    <scope>NUCLEOTIDE SEQUENCE [LARGE SCALE GENOMIC DNA]</scope>
    <source>
        <strain evidence="3">ATCC 33905 / DSM 74 / LMG 10896 / Claus 1</strain>
    </source>
</reference>
<evidence type="ECO:0000313" key="3">
    <source>
        <dbReference type="Proteomes" id="UP000002028"/>
    </source>
</evidence>
<sequence length="938" mass="107042">MFPLLQQESQQLQQIIRRGIDWLEKYDQTDKRPATIDTLGKLRRKAKRLEQATMLRPAWAIFGESQVGKSYLVSNLARLEGQQGLLIDTVGMTPAQVKQILNEDGPVDFIRHINPIGGGTESTGIVTRFTTTYQSGEQGYLLRLLNQVDLVKLMATGYIANITNSPYASLLQSEQLDNRVKQLQALAGPSTKRHSGFDEDDTLDIRDYLVQAFGDKGLIIKLHEYDYWGKIASLIPLIEPSKRWEAFAPLWHEDTYTTQVFNTLSEGLMALNFVREIRCGLDAIAPRSQTIVDVARLYELNDDLENKGNVSVATNDGRRISLNRSVLTALTSELVLPLPKELEQSESHQFLQYTDILDFPGARTMGGIEEEAHRKPGRPAQDTMAPFLRGKIYYLFRNYSDTFGISSLTFCLHDTQTNVRNPNHFNMVYDWIKANVGASPTERDTRERQLTESVPAELRRGIDRVNPFSLVFTKVNNEIKDALNNTRSDHERIWLKRLGTHFNDEFKKVTTDYCIEEWTGKGAGFKNSFFVRDPRYGEPAYVVETNLEQYSDRYQSVFEDLEASFVGSSIVKQHFIEPMVAWREAMSPGNNGVSYLLRHLLPASHPRIKQEQLAEALQLVRKEIGKALCEHYEGGSVEEKLERSRKRRDQVTDPMLRLIADKKFGQLLARFTLAEQYGKLLWDREMARQLINHPEQFLKDNNQANGHETTTPVDSATRQQETIDTLKKNLMPWNRPISAASPPPAPAPERPTLAGKYAESLLGQWVIRLKDFRNDGSFRMDFGLAVEETDILVEEMVRSMEREQLKKQLTNLVSPYLQHSQNLEVVLSIGRATINTFVNTMGWGEVPETDKFKNNAIYQLPTGEVAPVFSQVVQTVPGKHQLQTDVEDPASSLYSQWFSGFYQSFEYNVLREANLTDPERARINGLLETIIRELNYQC</sequence>
<feature type="compositionally biased region" description="Polar residues" evidence="1">
    <location>
        <begin position="699"/>
        <end position="720"/>
    </location>
</feature>
<organism evidence="2 3">
    <name type="scientific">Spirosoma linguale (strain ATCC 33905 / DSM 74 / LMG 10896 / Claus 1)</name>
    <dbReference type="NCBI Taxonomy" id="504472"/>
    <lineage>
        <taxon>Bacteria</taxon>
        <taxon>Pseudomonadati</taxon>
        <taxon>Bacteroidota</taxon>
        <taxon>Cytophagia</taxon>
        <taxon>Cytophagales</taxon>
        <taxon>Cytophagaceae</taxon>
        <taxon>Spirosoma</taxon>
    </lineage>
</organism>
<dbReference type="EMBL" id="CP001769">
    <property type="protein sequence ID" value="ADB42437.1"/>
    <property type="molecule type" value="Genomic_DNA"/>
</dbReference>
<dbReference type="Proteomes" id="UP000002028">
    <property type="component" value="Chromosome"/>
</dbReference>
<dbReference type="AlphaFoldDB" id="D2QUF5"/>
<name>D2QUF5_SPILD</name>
<accession>D2QUF5</accession>
<gene>
    <name evidence="2" type="ordered locus">Slin_6480</name>
</gene>
<protein>
    <submittedName>
        <fullName evidence="2">Uncharacterized protein putative virulence factor-like protein</fullName>
    </submittedName>
</protein>
<dbReference type="Pfam" id="PF10139">
    <property type="entry name" value="Virul_Fac"/>
    <property type="match status" value="1"/>
</dbReference>
<feature type="region of interest" description="Disordered" evidence="1">
    <location>
        <begin position="697"/>
        <end position="720"/>
    </location>
</feature>
<dbReference type="KEGG" id="sli:Slin_6480"/>
<proteinExistence type="predicted"/>
<evidence type="ECO:0000313" key="2">
    <source>
        <dbReference type="EMBL" id="ADB42437.1"/>
    </source>
</evidence>
<keyword evidence="3" id="KW-1185">Reference proteome</keyword>
<dbReference type="STRING" id="504472.Slin_6480"/>
<dbReference type="InterPro" id="IPR017030">
    <property type="entry name" value="Vir_effector_SfrC"/>
</dbReference>
<dbReference type="RefSeq" id="WP_012930919.1">
    <property type="nucleotide sequence ID" value="NC_013730.1"/>
</dbReference>
<dbReference type="HOGENOM" id="CLU_016489_0_0_10"/>
<dbReference type="eggNOG" id="COG4458">
    <property type="taxonomic scope" value="Bacteria"/>
</dbReference>